<dbReference type="EMBL" id="VXIV02000069">
    <property type="protein sequence ID" value="KAF6041188.1"/>
    <property type="molecule type" value="Genomic_DNA"/>
</dbReference>
<feature type="region of interest" description="Disordered" evidence="8">
    <location>
        <begin position="1093"/>
        <end position="1173"/>
    </location>
</feature>
<dbReference type="Pfam" id="PF00439">
    <property type="entry name" value="Bromodomain"/>
    <property type="match status" value="1"/>
</dbReference>
<feature type="compositionally biased region" description="Polar residues" evidence="8">
    <location>
        <begin position="713"/>
        <end position="731"/>
    </location>
</feature>
<evidence type="ECO:0000256" key="6">
    <source>
        <dbReference type="PROSITE-ProRule" id="PRU00146"/>
    </source>
</evidence>
<dbReference type="SUPFAM" id="SSF57903">
    <property type="entry name" value="FYVE/PHD zinc finger"/>
    <property type="match status" value="2"/>
</dbReference>
<feature type="region of interest" description="Disordered" evidence="8">
    <location>
        <begin position="875"/>
        <end position="929"/>
    </location>
</feature>
<evidence type="ECO:0000256" key="8">
    <source>
        <dbReference type="SAM" id="MobiDB-lite"/>
    </source>
</evidence>
<dbReference type="InterPro" id="IPR036427">
    <property type="entry name" value="Bromodomain-like_sf"/>
</dbReference>
<evidence type="ECO:0000256" key="2">
    <source>
        <dbReference type="ARBA" id="ARBA00022771"/>
    </source>
</evidence>
<feature type="domain" description="PHD-type" evidence="10">
    <location>
        <begin position="1183"/>
        <end position="1233"/>
    </location>
</feature>
<organism evidence="11 12">
    <name type="scientific">Bugula neritina</name>
    <name type="common">Brown bryozoan</name>
    <name type="synonym">Sertularia neritina</name>
    <dbReference type="NCBI Taxonomy" id="10212"/>
    <lineage>
        <taxon>Eukaryota</taxon>
        <taxon>Metazoa</taxon>
        <taxon>Spiralia</taxon>
        <taxon>Lophotrochozoa</taxon>
        <taxon>Bryozoa</taxon>
        <taxon>Gymnolaemata</taxon>
        <taxon>Cheilostomatida</taxon>
        <taxon>Flustrina</taxon>
        <taxon>Buguloidea</taxon>
        <taxon>Bugulidae</taxon>
        <taxon>Bugula</taxon>
    </lineage>
</organism>
<evidence type="ECO:0000256" key="7">
    <source>
        <dbReference type="SAM" id="Coils"/>
    </source>
</evidence>
<dbReference type="Proteomes" id="UP000593567">
    <property type="component" value="Unassembled WGS sequence"/>
</dbReference>
<evidence type="ECO:0000256" key="5">
    <source>
        <dbReference type="PROSITE-ProRule" id="PRU00035"/>
    </source>
</evidence>
<feature type="compositionally biased region" description="Acidic residues" evidence="8">
    <location>
        <begin position="899"/>
        <end position="914"/>
    </location>
</feature>
<evidence type="ECO:0000313" key="12">
    <source>
        <dbReference type="Proteomes" id="UP000593567"/>
    </source>
</evidence>
<gene>
    <name evidence="11" type="ORF">EB796_000526</name>
</gene>
<dbReference type="InterPro" id="IPR001965">
    <property type="entry name" value="Znf_PHD"/>
</dbReference>
<evidence type="ECO:0000256" key="4">
    <source>
        <dbReference type="ARBA" id="ARBA00023117"/>
    </source>
</evidence>
<keyword evidence="2 6" id="KW-0863">Zinc-finger</keyword>
<dbReference type="PROSITE" id="PS50014">
    <property type="entry name" value="BROMODOMAIN_2"/>
    <property type="match status" value="1"/>
</dbReference>
<keyword evidence="12" id="KW-1185">Reference proteome</keyword>
<keyword evidence="7" id="KW-0175">Coiled coil</keyword>
<dbReference type="PROSITE" id="PS50016">
    <property type="entry name" value="ZF_PHD_2"/>
    <property type="match status" value="2"/>
</dbReference>
<dbReference type="SUPFAM" id="SSF47370">
    <property type="entry name" value="Bromodomain"/>
    <property type="match status" value="1"/>
</dbReference>
<evidence type="ECO:0000256" key="3">
    <source>
        <dbReference type="ARBA" id="ARBA00022833"/>
    </source>
</evidence>
<feature type="coiled-coil region" evidence="7">
    <location>
        <begin position="1032"/>
        <end position="1059"/>
    </location>
</feature>
<feature type="region of interest" description="Disordered" evidence="8">
    <location>
        <begin position="713"/>
        <end position="752"/>
    </location>
</feature>
<dbReference type="PANTHER" id="PTHR45975:SF2">
    <property type="entry name" value="NUCLEOSOME-REMODELING FACTOR SUBUNIT BPTF"/>
    <property type="match status" value="1"/>
</dbReference>
<proteinExistence type="predicted"/>
<feature type="compositionally biased region" description="Basic and acidic residues" evidence="8">
    <location>
        <begin position="1109"/>
        <end position="1125"/>
    </location>
</feature>
<dbReference type="GO" id="GO:0008270">
    <property type="term" value="F:zinc ion binding"/>
    <property type="evidence" value="ECO:0007669"/>
    <property type="project" value="UniProtKB-KW"/>
</dbReference>
<dbReference type="InterPro" id="IPR019787">
    <property type="entry name" value="Znf_PHD-finger"/>
</dbReference>
<evidence type="ECO:0000256" key="1">
    <source>
        <dbReference type="ARBA" id="ARBA00022723"/>
    </source>
</evidence>
<feature type="compositionally biased region" description="Basic and acidic residues" evidence="8">
    <location>
        <begin position="263"/>
        <end position="273"/>
    </location>
</feature>
<dbReference type="SMART" id="SM00297">
    <property type="entry name" value="BROMO"/>
    <property type="match status" value="1"/>
</dbReference>
<feature type="compositionally biased region" description="Basic and acidic residues" evidence="8">
    <location>
        <begin position="7"/>
        <end position="32"/>
    </location>
</feature>
<feature type="region of interest" description="Disordered" evidence="8">
    <location>
        <begin position="263"/>
        <end position="285"/>
    </location>
</feature>
<dbReference type="SMART" id="SM00249">
    <property type="entry name" value="PHD"/>
    <property type="match status" value="2"/>
</dbReference>
<dbReference type="InterPro" id="IPR018359">
    <property type="entry name" value="Bromodomain_CS"/>
</dbReference>
<evidence type="ECO:0000259" key="10">
    <source>
        <dbReference type="PROSITE" id="PS50016"/>
    </source>
</evidence>
<feature type="domain" description="PHD-type" evidence="10">
    <location>
        <begin position="1240"/>
        <end position="1291"/>
    </location>
</feature>
<keyword evidence="3" id="KW-0862">Zinc</keyword>
<sequence length="1414" mass="158457">MITSYRAQHDHDMKRKKIEDRSTKAISKKKEEVLPPPVTEATAFRLGMDDGYKHYTNQYSENPYALSKNQQQEEKDRKRHLSYKFSLTSASDFKWHGKTYGTPAVFIETLQATIKHFEEVIPMCFMHPHWPNLRAVWLKALTICNNPRKFAYVLGLFQANIKPVLFNAVWNDSLGKGEDRERQQELLEQNPHHQNRNTVTIKYTKGLKHQIHKLKGEEYRLSDVNGNGWVWLKASRKCRVVDQNSVGLRACARKMRLDYEKWCQEESPKKSPENEEQDSEKDKSSAVDNVVDLGMYRSMTVKLCDISVCLNTYSMYPQVPTPPSKLNSLLKHRIVLERGKVKKGLRNASTAVPVDKSSGPSCYYTACYSPLCRQGASSVRCYSSLCSAAVKSAENQLVISRLPLDANEAKAEVSQIVSDTRKVVDLMTVFNASRKKEGIKPKSQQPTLCRPHVYRNRSGKACPFVLRKEELAMLARRAGRMEVSGFNYAAKNAPGFWPYPCPRPRFKVGWEYRLNNTATSVQGIGSLLRVLWACIRWDDMNTKPPAGCSNVSTNDSDITTRELLEKRDVGPYKLQSLYKVRTIIIPFNFMEQPTRTDTTEPIREGLRKRKKHQIKQPAQPSTSLVWLPEEQLELWEISAFSERNAFNKIEKESKAKRALKRPAQADVKLVDGLSPLQKPKDADQLREVKAQLEEQLKIQRAAAAQVKRLTATPVQAQGQSPEVKKSTSIASMLTPGRPTLSATPTSPGTYTLKASNGKEIKITGLRADQQLITLPNGRFTIVSKTTPVSTAAPTTSTLNSTPTVVAAATTAVSSSTTPVSTTPAKPITVTVTMGSLLSPANRVTTTQPSTTTTSTESDMKVITASGIQSSLMKASALSATPTKPTEDVKDSLNTSQDSIDVEGDVDDTEDEESVGDSASPAVKKDDVNDDAGTTLSTAVMQQVVAIALSSTQAPEIQSRLQEMQRKLATVQGSITVSKQTPKSPERLVAEYHEEMKSKPIPPPTMFEPKVLTEEEIEQARLKKLKNKEDYKRRKEKDKARKLKQLLEKHKTLLKKELRKKKEVLDFTLKKEIRDEVFAETGSVIDFGGATKKEQGSSYLDMNHSSVKNESVRKQKIGKEKVKQEPVESSPGAASNTPITARTSRLSTSKYAKKRKLMSPETDDAPHAKSGKKSITKPKTLQNKLYCICQTPLDKTKFYVGCDICANWFHGSCVGIAENDSTVDSFTCTSCLRHQQESTEELYCLCNKPYDDSQFYVGCDDCEGWFHPDCVGITQEEAEASDSYMCPTCQAKGKQASSHAQPIRGHCLTRLRKLVKSLQSHEMAWPFLEAVDAHKVPDYYQVVTEPMDLATLSKKLKSNKYTTIGDFAKDATKIFNNARYYNAKDTPIFVCAEKLEKYFVHQLKDIKVQTDSKKS</sequence>
<feature type="compositionally biased region" description="Polar residues" evidence="8">
    <location>
        <begin position="740"/>
        <end position="752"/>
    </location>
</feature>
<feature type="domain" description="Bromo" evidence="9">
    <location>
        <begin position="1318"/>
        <end position="1388"/>
    </location>
</feature>
<dbReference type="PRINTS" id="PR00503">
    <property type="entry name" value="BROMODOMAIN"/>
</dbReference>
<dbReference type="Gene3D" id="3.30.40.10">
    <property type="entry name" value="Zinc/RING finger domain, C3HC4 (zinc finger)"/>
    <property type="match status" value="2"/>
</dbReference>
<dbReference type="GO" id="GO:0006357">
    <property type="term" value="P:regulation of transcription by RNA polymerase II"/>
    <property type="evidence" value="ECO:0007669"/>
    <property type="project" value="InterPro"/>
</dbReference>
<dbReference type="PROSITE" id="PS00633">
    <property type="entry name" value="BROMODOMAIN_1"/>
    <property type="match status" value="1"/>
</dbReference>
<dbReference type="GO" id="GO:0016589">
    <property type="term" value="C:NURF complex"/>
    <property type="evidence" value="ECO:0007669"/>
    <property type="project" value="InterPro"/>
</dbReference>
<dbReference type="InterPro" id="IPR013083">
    <property type="entry name" value="Znf_RING/FYVE/PHD"/>
</dbReference>
<protein>
    <submittedName>
        <fullName evidence="11">E(Bx)</fullName>
    </submittedName>
</protein>
<reference evidence="11" key="1">
    <citation type="submission" date="2020-06" db="EMBL/GenBank/DDBJ databases">
        <title>Draft genome of Bugula neritina, a colonial animal packing powerful symbionts and potential medicines.</title>
        <authorList>
            <person name="Rayko M."/>
        </authorList>
    </citation>
    <scope>NUCLEOTIDE SEQUENCE [LARGE SCALE GENOMIC DNA]</scope>
    <source>
        <strain evidence="11">Kwan_BN1</strain>
    </source>
</reference>
<feature type="region of interest" description="Disordered" evidence="8">
    <location>
        <begin position="1"/>
        <end position="32"/>
    </location>
</feature>
<feature type="compositionally biased region" description="Low complexity" evidence="8">
    <location>
        <begin position="844"/>
        <end position="856"/>
    </location>
</feature>
<dbReference type="GO" id="GO:0000978">
    <property type="term" value="F:RNA polymerase II cis-regulatory region sequence-specific DNA binding"/>
    <property type="evidence" value="ECO:0007669"/>
    <property type="project" value="TreeGrafter"/>
</dbReference>
<dbReference type="CDD" id="cd05509">
    <property type="entry name" value="Bromo_gcn5_like"/>
    <property type="match status" value="1"/>
</dbReference>
<dbReference type="InterPro" id="IPR001487">
    <property type="entry name" value="Bromodomain"/>
</dbReference>
<evidence type="ECO:0000313" key="11">
    <source>
        <dbReference type="EMBL" id="KAF6041188.1"/>
    </source>
</evidence>
<dbReference type="OrthoDB" id="784962at2759"/>
<feature type="coiled-coil region" evidence="7">
    <location>
        <begin position="682"/>
        <end position="709"/>
    </location>
</feature>
<evidence type="ECO:0000259" key="9">
    <source>
        <dbReference type="PROSITE" id="PS50014"/>
    </source>
</evidence>
<name>A0A7J7KSZ8_BUGNE</name>
<feature type="compositionally biased region" description="Polar residues" evidence="8">
    <location>
        <begin position="1131"/>
        <end position="1149"/>
    </location>
</feature>
<feature type="compositionally biased region" description="Polar residues" evidence="8">
    <location>
        <begin position="1095"/>
        <end position="1108"/>
    </location>
</feature>
<dbReference type="CDD" id="cd15560">
    <property type="entry name" value="PHD2_3_BPTF"/>
    <property type="match status" value="1"/>
</dbReference>
<keyword evidence="4 5" id="KW-0103">Bromodomain</keyword>
<dbReference type="Pfam" id="PF00628">
    <property type="entry name" value="PHD"/>
    <property type="match status" value="2"/>
</dbReference>
<comment type="caution">
    <text evidence="11">The sequence shown here is derived from an EMBL/GenBank/DDBJ whole genome shotgun (WGS) entry which is preliminary data.</text>
</comment>
<dbReference type="PANTHER" id="PTHR45975">
    <property type="entry name" value="NUCLEOSOME-REMODELING FACTOR SUBUNIT BPTF"/>
    <property type="match status" value="1"/>
</dbReference>
<dbReference type="InterPro" id="IPR011011">
    <property type="entry name" value="Znf_FYVE_PHD"/>
</dbReference>
<dbReference type="InterPro" id="IPR038028">
    <property type="entry name" value="BPTF"/>
</dbReference>
<dbReference type="Gene3D" id="1.20.920.10">
    <property type="entry name" value="Bromodomain-like"/>
    <property type="match status" value="1"/>
</dbReference>
<accession>A0A7J7KSZ8</accession>
<feature type="region of interest" description="Disordered" evidence="8">
    <location>
        <begin position="839"/>
        <end position="859"/>
    </location>
</feature>
<keyword evidence="1" id="KW-0479">Metal-binding</keyword>